<evidence type="ECO:0000256" key="1">
    <source>
        <dbReference type="ARBA" id="ARBA00004123"/>
    </source>
</evidence>
<feature type="compositionally biased region" description="Gly residues" evidence="7">
    <location>
        <begin position="334"/>
        <end position="346"/>
    </location>
</feature>
<dbReference type="CDD" id="cd00265">
    <property type="entry name" value="MADS_MEF2_like"/>
    <property type="match status" value="1"/>
</dbReference>
<feature type="compositionally biased region" description="Polar residues" evidence="7">
    <location>
        <begin position="136"/>
        <end position="149"/>
    </location>
</feature>
<dbReference type="GeneID" id="2907863"/>
<dbReference type="InterPro" id="IPR050142">
    <property type="entry name" value="MADS-box/MEF2_TF"/>
</dbReference>
<organism evidence="8 9">
    <name type="scientific">Yarrowia lipolytica</name>
    <name type="common">Candida lipolytica</name>
    <dbReference type="NCBI Taxonomy" id="4952"/>
    <lineage>
        <taxon>Eukaryota</taxon>
        <taxon>Fungi</taxon>
        <taxon>Dikarya</taxon>
        <taxon>Ascomycota</taxon>
        <taxon>Saccharomycotina</taxon>
        <taxon>Dipodascomycetes</taxon>
        <taxon>Dipodascales</taxon>
        <taxon>Dipodascales incertae sedis</taxon>
        <taxon>Yarrowia</taxon>
    </lineage>
</organism>
<gene>
    <name evidence="8" type="ORF">YALI1_F25035g</name>
</gene>
<dbReference type="RefSeq" id="XP_505594.1">
    <property type="nucleotide sequence ID" value="XM_505594.2"/>
</dbReference>
<keyword evidence="2" id="KW-0805">Transcription regulation</keyword>
<dbReference type="PANTHER" id="PTHR48019">
    <property type="entry name" value="SERUM RESPONSE FACTOR HOMOLOG"/>
    <property type="match status" value="1"/>
</dbReference>
<evidence type="ECO:0000256" key="6">
    <source>
        <dbReference type="ARBA" id="ARBA00025805"/>
    </source>
</evidence>
<feature type="compositionally biased region" description="Polar residues" evidence="7">
    <location>
        <begin position="306"/>
        <end position="319"/>
    </location>
</feature>
<dbReference type="OrthoDB" id="1898716at2759"/>
<dbReference type="SMART" id="SM00432">
    <property type="entry name" value="MADS"/>
    <property type="match status" value="1"/>
</dbReference>
<dbReference type="PROSITE" id="PS00350">
    <property type="entry name" value="MADS_BOX_1"/>
    <property type="match status" value="1"/>
</dbReference>
<dbReference type="InterPro" id="IPR033896">
    <property type="entry name" value="MEF2-like_N"/>
</dbReference>
<evidence type="ECO:0000256" key="2">
    <source>
        <dbReference type="ARBA" id="ARBA00023015"/>
    </source>
</evidence>
<dbReference type="InterPro" id="IPR036879">
    <property type="entry name" value="TF_MADSbox_sf"/>
</dbReference>
<dbReference type="Gene3D" id="3.40.1810.10">
    <property type="entry name" value="Transcription factor, MADS-box"/>
    <property type="match status" value="1"/>
</dbReference>
<accession>A0A1D8NP26</accession>
<feature type="region of interest" description="Disordered" evidence="7">
    <location>
        <begin position="269"/>
        <end position="401"/>
    </location>
</feature>
<comment type="similarity">
    <text evidence="6">Belongs to the MEF2 family.</text>
</comment>
<feature type="compositionally biased region" description="Low complexity" evidence="7">
    <location>
        <begin position="150"/>
        <end position="178"/>
    </location>
</feature>
<dbReference type="SUPFAM" id="SSF55455">
    <property type="entry name" value="SRF-like"/>
    <property type="match status" value="1"/>
</dbReference>
<dbReference type="VEuPathDB" id="FungiDB:YALI1_F25035g"/>
<keyword evidence="4" id="KW-0804">Transcription</keyword>
<feature type="region of interest" description="Disordered" evidence="7">
    <location>
        <begin position="196"/>
        <end position="253"/>
    </location>
</feature>
<dbReference type="VEuPathDB" id="FungiDB:YALI0_F18788g"/>
<evidence type="ECO:0000256" key="5">
    <source>
        <dbReference type="ARBA" id="ARBA00023242"/>
    </source>
</evidence>
<feature type="compositionally biased region" description="Gly residues" evidence="7">
    <location>
        <begin position="288"/>
        <end position="301"/>
    </location>
</feature>
<feature type="compositionally biased region" description="Low complexity" evidence="7">
    <location>
        <begin position="199"/>
        <end position="232"/>
    </location>
</feature>
<feature type="compositionally biased region" description="Basic residues" evidence="7">
    <location>
        <begin position="233"/>
        <end position="250"/>
    </location>
</feature>
<feature type="region of interest" description="Disordered" evidence="7">
    <location>
        <begin position="442"/>
        <end position="481"/>
    </location>
</feature>
<dbReference type="AlphaFoldDB" id="A0A1D8NP26"/>
<dbReference type="Pfam" id="PF00319">
    <property type="entry name" value="SRF-TF"/>
    <property type="match status" value="1"/>
</dbReference>
<evidence type="ECO:0000256" key="4">
    <source>
        <dbReference type="ARBA" id="ARBA00023163"/>
    </source>
</evidence>
<feature type="compositionally biased region" description="Basic and acidic residues" evidence="7">
    <location>
        <begin position="76"/>
        <end position="85"/>
    </location>
</feature>
<dbReference type="GO" id="GO:0005634">
    <property type="term" value="C:nucleus"/>
    <property type="evidence" value="ECO:0007669"/>
    <property type="project" value="UniProtKB-SubCell"/>
</dbReference>
<keyword evidence="3" id="KW-0238">DNA-binding</keyword>
<keyword evidence="5" id="KW-0539">Nucleus</keyword>
<feature type="compositionally biased region" description="Acidic residues" evidence="7">
    <location>
        <begin position="106"/>
        <end position="117"/>
    </location>
</feature>
<protein>
    <submittedName>
        <fullName evidence="8">Uncharacterized protein</fullName>
    </submittedName>
</protein>
<comment type="subcellular location">
    <subcellularLocation>
        <location evidence="1">Nucleus</location>
    </subcellularLocation>
</comment>
<dbReference type="PRINTS" id="PR00404">
    <property type="entry name" value="MADSDOMAIN"/>
</dbReference>
<evidence type="ECO:0000256" key="3">
    <source>
        <dbReference type="ARBA" id="ARBA00023125"/>
    </source>
</evidence>
<dbReference type="GO" id="GO:0045944">
    <property type="term" value="P:positive regulation of transcription by RNA polymerase II"/>
    <property type="evidence" value="ECO:0007669"/>
    <property type="project" value="InterPro"/>
</dbReference>
<evidence type="ECO:0000313" key="9">
    <source>
        <dbReference type="Proteomes" id="UP000182444"/>
    </source>
</evidence>
<dbReference type="eggNOG" id="KOG0014">
    <property type="taxonomic scope" value="Eukaryota"/>
</dbReference>
<reference evidence="8 9" key="1">
    <citation type="journal article" date="2016" name="PLoS ONE">
        <title>Sequence Assembly of Yarrowia lipolytica Strain W29/CLIB89 Shows Transposable Element Diversity.</title>
        <authorList>
            <person name="Magnan C."/>
            <person name="Yu J."/>
            <person name="Chang I."/>
            <person name="Jahn E."/>
            <person name="Kanomata Y."/>
            <person name="Wu J."/>
            <person name="Zeller M."/>
            <person name="Oakes M."/>
            <person name="Baldi P."/>
            <person name="Sandmeyer S."/>
        </authorList>
    </citation>
    <scope>NUCLEOTIDE SEQUENCE [LARGE SCALE GENOMIC DNA]</scope>
    <source>
        <strain evidence="9">CLIB89(W29)</strain>
    </source>
</reference>
<feature type="compositionally biased region" description="Basic and acidic residues" evidence="7">
    <location>
        <begin position="460"/>
        <end position="481"/>
    </location>
</feature>
<dbReference type="InterPro" id="IPR002100">
    <property type="entry name" value="TF_MADSbox"/>
</dbReference>
<proteinExistence type="inferred from homology"/>
<dbReference type="GO" id="GO:0046983">
    <property type="term" value="F:protein dimerization activity"/>
    <property type="evidence" value="ECO:0007669"/>
    <property type="project" value="InterPro"/>
</dbReference>
<name>A0A1D8NP26_YARLL</name>
<dbReference type="Proteomes" id="UP000182444">
    <property type="component" value="Chromosome 1F"/>
</dbReference>
<sequence>MGRRKIVIQPLEDERNRSVTFLKRRAGLFKKAHELSVLCQVDIAVIVFGANQKLYEFSSTDTNQLIQRYQKSIPYEKKTPEDYNGKKRAGGHRATGSVTSIKSEPTDEDDEEEEEDSNNGTQNATPQMPPNVTPRMAQSVTPQMPQNVTPQQQLTPQQQAQQSQQAQQVQQAQQQQMPHPHHPEQQRYYDYMSMGQMGQHPHQQQILQQQMMQQQQHHHQLQQQAQHAQQHQQHQHQQHQNHQQQQHHKSQFTPISQEMSSLAGHLLDIRRGTNDMPPSSIPATAGGNPMGQGVAGAGSGYIPGSEGSSRVSSRQNSVTRPKLKVQIPGEKRGSTGGNSGPGGQGSTAGQAGNSRSTSGEGTPIDGSKDENTSHAALLLPPPSPSSYINNSGVGPGNPFAKPTLLNGEQTPLSAALPSRYINDLLPSPSNFYGTEWNFNPGSAGGSSFSAGGSLIPTSACKDKKRVDNSDSKLDPKKQRLG</sequence>
<dbReference type="KEGG" id="yli:2907863"/>
<feature type="region of interest" description="Disordered" evidence="7">
    <location>
        <begin position="76"/>
        <end position="183"/>
    </location>
</feature>
<dbReference type="EMBL" id="CP017558">
    <property type="protein sequence ID" value="AOW07391.1"/>
    <property type="molecule type" value="Genomic_DNA"/>
</dbReference>
<dbReference type="PROSITE" id="PS50066">
    <property type="entry name" value="MADS_BOX_2"/>
    <property type="match status" value="1"/>
</dbReference>
<evidence type="ECO:0000313" key="8">
    <source>
        <dbReference type="EMBL" id="AOW07391.1"/>
    </source>
</evidence>
<dbReference type="GO" id="GO:0000977">
    <property type="term" value="F:RNA polymerase II transcription regulatory region sequence-specific DNA binding"/>
    <property type="evidence" value="ECO:0007669"/>
    <property type="project" value="InterPro"/>
</dbReference>
<evidence type="ECO:0000256" key="7">
    <source>
        <dbReference type="SAM" id="MobiDB-lite"/>
    </source>
</evidence>